<evidence type="ECO:0000313" key="5">
    <source>
        <dbReference type="Proteomes" id="UP000295021"/>
    </source>
</evidence>
<dbReference type="Proteomes" id="UP000295021">
    <property type="component" value="Unassembled WGS sequence"/>
</dbReference>
<keyword evidence="1" id="KW-0560">Oxidoreductase</keyword>
<evidence type="ECO:0000256" key="2">
    <source>
        <dbReference type="ARBA" id="ARBA00023033"/>
    </source>
</evidence>
<dbReference type="PANTHER" id="PTHR13789:SF309">
    <property type="entry name" value="PUTATIVE (AFU_ORTHOLOGUE AFUA_6G14510)-RELATED"/>
    <property type="match status" value="1"/>
</dbReference>
<proteinExistence type="predicted"/>
<dbReference type="InterPro" id="IPR050493">
    <property type="entry name" value="FAD-dep_Monooxygenase_BioMet"/>
</dbReference>
<dbReference type="PANTHER" id="PTHR13789">
    <property type="entry name" value="MONOOXYGENASE"/>
    <property type="match status" value="1"/>
</dbReference>
<gene>
    <name evidence="4" type="ORF">EV131_113103</name>
</gene>
<accession>A0AAX2QEX8</accession>
<feature type="domain" description="FAD-binding" evidence="3">
    <location>
        <begin position="51"/>
        <end position="349"/>
    </location>
</feature>
<evidence type="ECO:0000313" key="4">
    <source>
        <dbReference type="EMBL" id="TCU19503.1"/>
    </source>
</evidence>
<dbReference type="PRINTS" id="PR00420">
    <property type="entry name" value="RNGMNOXGNASE"/>
</dbReference>
<dbReference type="GO" id="GO:0004497">
    <property type="term" value="F:monooxygenase activity"/>
    <property type="evidence" value="ECO:0007669"/>
    <property type="project" value="UniProtKB-KW"/>
</dbReference>
<dbReference type="InterPro" id="IPR002938">
    <property type="entry name" value="FAD-bd"/>
</dbReference>
<dbReference type="Pfam" id="PF01494">
    <property type="entry name" value="FAD_binding_3"/>
    <property type="match status" value="1"/>
</dbReference>
<comment type="caution">
    <text evidence="4">The sequence shown here is derived from an EMBL/GenBank/DDBJ whole genome shotgun (WGS) entry which is preliminary data.</text>
</comment>
<dbReference type="AlphaFoldDB" id="A0AAX2QEX8"/>
<dbReference type="SUPFAM" id="SSF51905">
    <property type="entry name" value="FAD/NAD(P)-binding domain"/>
    <property type="match status" value="1"/>
</dbReference>
<dbReference type="Gene3D" id="3.50.50.60">
    <property type="entry name" value="FAD/NAD(P)-binding domain"/>
    <property type="match status" value="1"/>
</dbReference>
<dbReference type="InterPro" id="IPR036188">
    <property type="entry name" value="FAD/NAD-bd_sf"/>
</dbReference>
<evidence type="ECO:0000259" key="3">
    <source>
        <dbReference type="Pfam" id="PF01494"/>
    </source>
</evidence>
<evidence type="ECO:0000256" key="1">
    <source>
        <dbReference type="ARBA" id="ARBA00023002"/>
    </source>
</evidence>
<protein>
    <submittedName>
        <fullName evidence="4">2-polyprenyl-6-methoxyphenol hydroxylase-like FAD-dependent oxidoreductase</fullName>
    </submittedName>
</protein>
<name>A0AAX2QEX8_9HYPH</name>
<sequence>MAVLGRNMLGPLHRMREACRSSLGGRRISWDSQTDGQRRIPYQRLERSFSMKVIIAGAGIAGLAAAQALEIKGHQCEVYEQCLGPRLGGAGIFLLGNATRALDQLGVLEPLKVNGRRIKEQCIFSSDGKLIHVLSAEDFWSNCGPCLAMPRSRLIQALLSSLKRTRVNYGKAILAAHRTSAGMSAQLSDGSSVECDLVVAADGVNSWLRRATSGCRPRALGISCWRTVTDNTPNISAWTAMLGRGRTLLAIPVTASQVYLYGDCRTSEVNRNTLQDFKGMFGDFRAPLGPLIAQLDTSAEIHFSGLEEVPDFSTFEDGLVFIGDAAHACSPSMAQGAGMALEDALVLAEVVSDAPSTDVMRRRYLQHRQQRVTWVRQQARARDMLRGLSPIVRNFTLKHLGDTLYKRSYGALRSPLLDGGI</sequence>
<dbReference type="EMBL" id="SMBI01000013">
    <property type="protein sequence ID" value="TCU19503.1"/>
    <property type="molecule type" value="Genomic_DNA"/>
</dbReference>
<reference evidence="4 5" key="1">
    <citation type="submission" date="2019-03" db="EMBL/GenBank/DDBJ databases">
        <title>Genomic Encyclopedia of Type Strains, Phase IV (KMG-V): Genome sequencing to study the core and pangenomes of soil and plant-associated prokaryotes.</title>
        <authorList>
            <person name="Whitman W."/>
        </authorList>
    </citation>
    <scope>NUCLEOTIDE SEQUENCE [LARGE SCALE GENOMIC DNA]</scope>
    <source>
        <strain evidence="4 5">FB403</strain>
    </source>
</reference>
<organism evidence="4 5">
    <name type="scientific">Rhizobium laguerreae</name>
    <dbReference type="NCBI Taxonomy" id="1076926"/>
    <lineage>
        <taxon>Bacteria</taxon>
        <taxon>Pseudomonadati</taxon>
        <taxon>Pseudomonadota</taxon>
        <taxon>Alphaproteobacteria</taxon>
        <taxon>Hyphomicrobiales</taxon>
        <taxon>Rhizobiaceae</taxon>
        <taxon>Rhizobium/Agrobacterium group</taxon>
        <taxon>Rhizobium</taxon>
    </lineage>
</organism>
<keyword evidence="2" id="KW-0503">Monooxygenase</keyword>
<dbReference type="GO" id="GO:0071949">
    <property type="term" value="F:FAD binding"/>
    <property type="evidence" value="ECO:0007669"/>
    <property type="project" value="InterPro"/>
</dbReference>